<gene>
    <name evidence="1" type="ORF">PBOR_18100</name>
</gene>
<organism evidence="1 2">
    <name type="scientific">Paenibacillus borealis</name>
    <dbReference type="NCBI Taxonomy" id="160799"/>
    <lineage>
        <taxon>Bacteria</taxon>
        <taxon>Bacillati</taxon>
        <taxon>Bacillota</taxon>
        <taxon>Bacilli</taxon>
        <taxon>Bacillales</taxon>
        <taxon>Paenibacillaceae</taxon>
        <taxon>Paenibacillus</taxon>
    </lineage>
</organism>
<dbReference type="PANTHER" id="PTHR12993">
    <property type="entry name" value="N-ACETYLGLUCOSAMINYL-PHOSPHATIDYLINOSITOL DE-N-ACETYLASE-RELATED"/>
    <property type="match status" value="1"/>
</dbReference>
<sequence>MDTNQYEHKRILVVFPHPDDEAFAAAGTLAKYIDGGAEVTYACLTLGEMGRNMGIPPFANRVTLPEIRKEELIASCRAIGIQDLRMLGFHDKMIEFEDPQLLDNTLLALLKELTPSLVITFYPGYSVHPDHDATGAAVIRAVSRLPAAERPMVHCIAFSSNHEQMIGPPDVNVDVTAFLARKMASIQAHTSQYQAAELVGSRELTAEEIQIRFGRESFWTYRVE</sequence>
<dbReference type="KEGG" id="pbd:PBOR_18100"/>
<dbReference type="EMBL" id="CP009285">
    <property type="protein sequence ID" value="AIQ58643.1"/>
    <property type="molecule type" value="Genomic_DNA"/>
</dbReference>
<dbReference type="SUPFAM" id="SSF102588">
    <property type="entry name" value="LmbE-like"/>
    <property type="match status" value="1"/>
</dbReference>
<dbReference type="GO" id="GO:0016811">
    <property type="term" value="F:hydrolase activity, acting on carbon-nitrogen (but not peptide) bonds, in linear amides"/>
    <property type="evidence" value="ECO:0007669"/>
    <property type="project" value="TreeGrafter"/>
</dbReference>
<reference evidence="1" key="1">
    <citation type="submission" date="2014-08" db="EMBL/GenBank/DDBJ databases">
        <title>Comparative genomics of the Paenibacillus odorifer group.</title>
        <authorList>
            <person name="den Bakker H.C."/>
            <person name="Tsai Y.-C.Y.-C."/>
            <person name="Martin N."/>
            <person name="Korlach J."/>
            <person name="Wiedmann M."/>
        </authorList>
    </citation>
    <scope>NUCLEOTIDE SEQUENCE [LARGE SCALE GENOMIC DNA]</scope>
    <source>
        <strain evidence="1">DSM 13188</strain>
    </source>
</reference>
<dbReference type="RefSeq" id="WP_042213754.1">
    <property type="nucleotide sequence ID" value="NZ_CP009285.1"/>
</dbReference>
<dbReference type="NCBIfam" id="TIGR04000">
    <property type="entry name" value="thiol_BshB2"/>
    <property type="match status" value="1"/>
</dbReference>
<keyword evidence="2" id="KW-1185">Reference proteome</keyword>
<evidence type="ECO:0000313" key="2">
    <source>
        <dbReference type="Proteomes" id="UP000029518"/>
    </source>
</evidence>
<accession>A0A089LHK4</accession>
<dbReference type="InterPro" id="IPR024078">
    <property type="entry name" value="LmbE-like_dom_sf"/>
</dbReference>
<proteinExistence type="predicted"/>
<name>A0A089LHK4_PAEBO</name>
<dbReference type="PANTHER" id="PTHR12993:SF27">
    <property type="entry name" value="N-ACETYL-ALPHA-D-GLUCOSAMINYL L-MALATE DEACETYLASE 2-RELATED"/>
    <property type="match status" value="1"/>
</dbReference>
<dbReference type="InterPro" id="IPR003737">
    <property type="entry name" value="GlcNAc_PI_deacetylase-related"/>
</dbReference>
<dbReference type="AlphaFoldDB" id="A0A089LHK4"/>
<dbReference type="HOGENOM" id="CLU_049311_4_2_9"/>
<dbReference type="Gene3D" id="3.40.50.10320">
    <property type="entry name" value="LmbE-like"/>
    <property type="match status" value="1"/>
</dbReference>
<dbReference type="Pfam" id="PF02585">
    <property type="entry name" value="PIG-L"/>
    <property type="match status" value="1"/>
</dbReference>
<evidence type="ECO:0000313" key="1">
    <source>
        <dbReference type="EMBL" id="AIQ58643.1"/>
    </source>
</evidence>
<dbReference type="Proteomes" id="UP000029518">
    <property type="component" value="Chromosome"/>
</dbReference>
<protein>
    <submittedName>
        <fullName evidence="1">Deacetylase</fullName>
    </submittedName>
</protein>
<dbReference type="OrthoDB" id="9790023at2"/>
<dbReference type="InterPro" id="IPR023841">
    <property type="entry name" value="BshB2"/>
</dbReference>